<dbReference type="InterPro" id="IPR017853">
    <property type="entry name" value="GH"/>
</dbReference>
<evidence type="ECO:0000313" key="6">
    <source>
        <dbReference type="EMBL" id="TYL89132.1"/>
    </source>
</evidence>
<keyword evidence="2" id="KW-0378">Hydrolase</keyword>
<evidence type="ECO:0000256" key="3">
    <source>
        <dbReference type="ARBA" id="ARBA00023295"/>
    </source>
</evidence>
<proteinExistence type="inferred from homology"/>
<accession>A0A5D3KEF9</accession>
<dbReference type="PANTHER" id="PTHR10357:SF179">
    <property type="entry name" value="NEUTRAL AND BASIC AMINO ACID TRANSPORT PROTEIN RBAT"/>
    <property type="match status" value="1"/>
</dbReference>
<evidence type="ECO:0000256" key="2">
    <source>
        <dbReference type="ARBA" id="ARBA00022801"/>
    </source>
</evidence>
<organism evidence="6 7">
    <name type="scientific">Bradyrhizobium rifense</name>
    <dbReference type="NCBI Taxonomy" id="515499"/>
    <lineage>
        <taxon>Bacteria</taxon>
        <taxon>Pseudomonadati</taxon>
        <taxon>Pseudomonadota</taxon>
        <taxon>Alphaproteobacteria</taxon>
        <taxon>Hyphomicrobiales</taxon>
        <taxon>Nitrobacteraceae</taxon>
        <taxon>Bradyrhizobium</taxon>
    </lineage>
</organism>
<dbReference type="RefSeq" id="WP_148777150.1">
    <property type="nucleotide sequence ID" value="NZ_VSSS01000062.1"/>
</dbReference>
<dbReference type="GO" id="GO:0009313">
    <property type="term" value="P:oligosaccharide catabolic process"/>
    <property type="evidence" value="ECO:0007669"/>
    <property type="project" value="TreeGrafter"/>
</dbReference>
<comment type="similarity">
    <text evidence="1">Belongs to the glycosyl hydrolase 13 family.</text>
</comment>
<dbReference type="Gene3D" id="2.60.40.1180">
    <property type="entry name" value="Golgi alpha-mannosidase II"/>
    <property type="match status" value="1"/>
</dbReference>
<dbReference type="SUPFAM" id="SSF51445">
    <property type="entry name" value="(Trans)glycosidases"/>
    <property type="match status" value="1"/>
</dbReference>
<dbReference type="FunFam" id="3.90.400.10:FF:000002">
    <property type="entry name" value="Sucrose isomerase"/>
    <property type="match status" value="1"/>
</dbReference>
<dbReference type="InterPro" id="IPR006047">
    <property type="entry name" value="GH13_cat_dom"/>
</dbReference>
<dbReference type="OrthoDB" id="9805159at2"/>
<keyword evidence="3" id="KW-0326">Glycosidase</keyword>
<feature type="domain" description="Glycosyl hydrolase family 13 catalytic" evidence="5">
    <location>
        <begin position="16"/>
        <end position="393"/>
    </location>
</feature>
<dbReference type="Gene3D" id="3.20.20.80">
    <property type="entry name" value="Glycosidases"/>
    <property type="match status" value="2"/>
</dbReference>
<dbReference type="GO" id="GO:0004556">
    <property type="term" value="F:alpha-amylase activity"/>
    <property type="evidence" value="ECO:0007669"/>
    <property type="project" value="TreeGrafter"/>
</dbReference>
<evidence type="ECO:0000256" key="4">
    <source>
        <dbReference type="SAM" id="MobiDB-lite"/>
    </source>
</evidence>
<dbReference type="EMBL" id="VSSS01000062">
    <property type="protein sequence ID" value="TYL89132.1"/>
    <property type="molecule type" value="Genomic_DNA"/>
</dbReference>
<feature type="compositionally biased region" description="Pro residues" evidence="4">
    <location>
        <begin position="218"/>
        <end position="231"/>
    </location>
</feature>
<protein>
    <submittedName>
        <fullName evidence="6">DUF3459 domain-containing protein</fullName>
    </submittedName>
</protein>
<evidence type="ECO:0000313" key="7">
    <source>
        <dbReference type="Proteomes" id="UP000324758"/>
    </source>
</evidence>
<dbReference type="Gene3D" id="3.90.400.10">
    <property type="entry name" value="Oligo-1,6-glucosidase, Domain 2"/>
    <property type="match status" value="1"/>
</dbReference>
<dbReference type="AlphaFoldDB" id="A0A5D3KEF9"/>
<gene>
    <name evidence="6" type="ORF">FXB40_36685</name>
</gene>
<dbReference type="InterPro" id="IPR013780">
    <property type="entry name" value="Glyco_hydro_b"/>
</dbReference>
<dbReference type="SMART" id="SM00642">
    <property type="entry name" value="Aamy"/>
    <property type="match status" value="1"/>
</dbReference>
<dbReference type="Pfam" id="PF00128">
    <property type="entry name" value="Alpha-amylase"/>
    <property type="match status" value="1"/>
</dbReference>
<sequence>MNKATGDWWKSAVIYELAPISFQDSNGDGKGDLPGLISRIEYLTWLGVDAVWLTPIYKSPFRDFGYDISDFRTIDSTFGSLEDMDRLIAKLHELGIKLILDLVPNHTSRDHDWFVKSSASRDNPKADWYVWAEPAETGAPPNNWLSRFGGSAWEWCDARGQYYYHSFLVEQPDLNWRNPDLRAAIADVMRFWLDRGIDGFRVDASAVLIKDHLLRDNPPAPKGQDKPPPQRFTPVFTDDRPETMRCIEFIREVIDGYDSRLLCGEVQGKTDRIGHFYGTERPRLHLPLNFALLDCPWDVLALQAAIDAYLNALPEGAWPVWVIGGHDKQRIASSIGQAPLRTLAMLLMTLKGTPFFFMGDEIGRERVHIPDDRIDDPFEKLVKGYGLCRDPERAPMRWDDSPAGGFTTGEPWLPLETDGARNVDQQRGDERSILHLFRSLIALRRAHPALQRGEYHPVRARNDVLAFKRSLDQSELLIVLNIAAEPRKFEGDCRGNVLLSTHLDWSTPAAQPISVLLRANEGLIIELDRP</sequence>
<evidence type="ECO:0000256" key="1">
    <source>
        <dbReference type="ARBA" id="ARBA00008061"/>
    </source>
</evidence>
<comment type="caution">
    <text evidence="6">The sequence shown here is derived from an EMBL/GenBank/DDBJ whole genome shotgun (WGS) entry which is preliminary data.</text>
</comment>
<name>A0A5D3KEF9_9BRAD</name>
<feature type="region of interest" description="Disordered" evidence="4">
    <location>
        <begin position="215"/>
        <end position="235"/>
    </location>
</feature>
<dbReference type="Proteomes" id="UP000324758">
    <property type="component" value="Unassembled WGS sequence"/>
</dbReference>
<dbReference type="PANTHER" id="PTHR10357">
    <property type="entry name" value="ALPHA-AMYLASE FAMILY MEMBER"/>
    <property type="match status" value="1"/>
</dbReference>
<evidence type="ECO:0000259" key="5">
    <source>
        <dbReference type="SMART" id="SM00642"/>
    </source>
</evidence>
<keyword evidence="7" id="KW-1185">Reference proteome</keyword>
<dbReference type="InterPro" id="IPR045857">
    <property type="entry name" value="O16G_dom_2"/>
</dbReference>
<reference evidence="6 7" key="1">
    <citation type="submission" date="2019-08" db="EMBL/GenBank/DDBJ databases">
        <title>Bradyrhizobium hipponensis sp. nov., a rhizobium isolated from a Lupinus angustifolius root nodule in Tunisia.</title>
        <authorList>
            <person name="Off K."/>
            <person name="Rejili M."/>
            <person name="Mars M."/>
            <person name="Brachmann A."/>
            <person name="Marin M."/>
        </authorList>
    </citation>
    <scope>NUCLEOTIDE SEQUENCE [LARGE SCALE GENOMIC DNA]</scope>
    <source>
        <strain evidence="6 7">CTAW71</strain>
    </source>
</reference>
<dbReference type="SUPFAM" id="SSF51011">
    <property type="entry name" value="Glycosyl hydrolase domain"/>
    <property type="match status" value="1"/>
</dbReference>